<name>A0A512DY85_9PROT</name>
<dbReference type="Proteomes" id="UP000321523">
    <property type="component" value="Unassembled WGS sequence"/>
</dbReference>
<evidence type="ECO:0000256" key="13">
    <source>
        <dbReference type="ARBA" id="ARBA00048423"/>
    </source>
</evidence>
<evidence type="ECO:0000256" key="15">
    <source>
        <dbReference type="PIRSR" id="PIRSR038455-1"/>
    </source>
</evidence>
<feature type="binding site" description="axial binding residue" evidence="17">
    <location>
        <position position="89"/>
    </location>
    <ligand>
        <name>heme c</name>
        <dbReference type="ChEBI" id="CHEBI:61717"/>
        <label>1</label>
    </ligand>
    <ligandPart>
        <name>Fe</name>
        <dbReference type="ChEBI" id="CHEBI:18248"/>
    </ligandPart>
</feature>
<evidence type="ECO:0000256" key="8">
    <source>
        <dbReference type="ARBA" id="ARBA00022764"/>
    </source>
</evidence>
<comment type="subunit">
    <text evidence="2 14">Heterodimer of SoxA and SoxX.</text>
</comment>
<dbReference type="Gene3D" id="1.10.760.10">
    <property type="entry name" value="Cytochrome c-like domain"/>
    <property type="match status" value="2"/>
</dbReference>
<dbReference type="PIRSF" id="PIRSF038455">
    <property type="entry name" value="SoxA"/>
    <property type="match status" value="1"/>
</dbReference>
<dbReference type="InterPro" id="IPR025710">
    <property type="entry name" value="SoxA"/>
</dbReference>
<evidence type="ECO:0000256" key="14">
    <source>
        <dbReference type="PIRNR" id="PIRNR038455"/>
    </source>
</evidence>
<gene>
    <name evidence="19" type="ORF">SAE02_55870</name>
</gene>
<comment type="subcellular location">
    <subcellularLocation>
        <location evidence="1 14">Periplasm</location>
    </subcellularLocation>
</comment>
<keyword evidence="20" id="KW-1185">Reference proteome</keyword>
<feature type="binding site" description="covalent" evidence="16">
    <location>
        <position position="85"/>
    </location>
    <ligand>
        <name>heme c</name>
        <dbReference type="ChEBI" id="CHEBI:61717"/>
        <label>1</label>
    </ligand>
</feature>
<comment type="similarity">
    <text evidence="11 14">Belongs to the SoxA family.</text>
</comment>
<evidence type="ECO:0000256" key="11">
    <source>
        <dbReference type="ARBA" id="ARBA00025746"/>
    </source>
</evidence>
<comment type="cofactor">
    <cofactor evidence="16">
        <name>heme</name>
        <dbReference type="ChEBI" id="CHEBI:30413"/>
    </cofactor>
    <text evidence="16">Binds 2 heme groups per subunit.</text>
</comment>
<keyword evidence="5 14" id="KW-0808">Transferase</keyword>
<dbReference type="InterPro" id="IPR036909">
    <property type="entry name" value="Cyt_c-like_dom_sf"/>
</dbReference>
<feature type="binding site" description="axial binding residue" evidence="17">
    <location>
        <position position="190"/>
    </location>
    <ligand>
        <name>heme c</name>
        <dbReference type="ChEBI" id="CHEBI:61717"/>
        <label>2</label>
    </ligand>
    <ligandPart>
        <name>Fe</name>
        <dbReference type="ChEBI" id="CHEBI:18248"/>
    </ligandPart>
</feature>
<feature type="binding site" description="axial binding residue" evidence="17">
    <location>
        <position position="231"/>
    </location>
    <ligand>
        <name>heme c</name>
        <dbReference type="ChEBI" id="CHEBI:61717"/>
        <label>2</label>
    </ligand>
    <ligandPart>
        <name>Fe</name>
        <dbReference type="ChEBI" id="CHEBI:18248"/>
    </ligandPart>
</feature>
<keyword evidence="3 14" id="KW-0813">Transport</keyword>
<feature type="active site" description="Cysteine persulfide intermediate" evidence="15">
    <location>
        <position position="231"/>
    </location>
</feature>
<dbReference type="InterPro" id="IPR009056">
    <property type="entry name" value="Cyt_c-like_dom"/>
</dbReference>
<feature type="binding site" description="covalent" evidence="16">
    <location>
        <position position="88"/>
    </location>
    <ligand>
        <name>heme c</name>
        <dbReference type="ChEBI" id="CHEBI:61717"/>
        <label>1</label>
    </ligand>
</feature>
<sequence>MSAGSRRLSFLGVGVAPVLIVSALVGSAAVGLADADGDSRRSGFDFMGPQTQAMQGDDTSNPGMLAVLEGEDIWNRKAGAADKSCADCHGDAARSMHGVAAHYPAFDTGTGGPINLDQRINTCREKNQEAEPFPWESAEILALSAYVGLQSRGMPVQVGDDARLAGAIKAGDEAFHRKQGQLDFSCADCHDANWDRKLGGSVIPQGHATGYPIYRLEWQSMGSLQRRLRNCMAGVRAEPYSYGSPEFVELELYLMSRSRGMAVETPAVRP</sequence>
<evidence type="ECO:0000256" key="5">
    <source>
        <dbReference type="ARBA" id="ARBA00022679"/>
    </source>
</evidence>
<dbReference type="AlphaFoldDB" id="A0A512DY85"/>
<evidence type="ECO:0000256" key="12">
    <source>
        <dbReference type="ARBA" id="ARBA00048077"/>
    </source>
</evidence>
<dbReference type="Pfam" id="PF21342">
    <property type="entry name" value="SoxA-TsdA_cyt-c"/>
    <property type="match status" value="2"/>
</dbReference>
<accession>A0A512DY85</accession>
<feature type="binding site" evidence="16">
    <location>
        <position position="227"/>
    </location>
    <ligand>
        <name>substrate</name>
    </ligand>
</feature>
<evidence type="ECO:0000256" key="1">
    <source>
        <dbReference type="ARBA" id="ARBA00004418"/>
    </source>
</evidence>
<evidence type="ECO:0000256" key="4">
    <source>
        <dbReference type="ARBA" id="ARBA00022617"/>
    </source>
</evidence>
<evidence type="ECO:0000256" key="3">
    <source>
        <dbReference type="ARBA" id="ARBA00022448"/>
    </source>
</evidence>
<evidence type="ECO:0000313" key="20">
    <source>
        <dbReference type="Proteomes" id="UP000321523"/>
    </source>
</evidence>
<dbReference type="SUPFAM" id="SSF46626">
    <property type="entry name" value="Cytochrome c"/>
    <property type="match status" value="2"/>
</dbReference>
<evidence type="ECO:0000256" key="9">
    <source>
        <dbReference type="ARBA" id="ARBA00022982"/>
    </source>
</evidence>
<organism evidence="19 20">
    <name type="scientific">Skermanella aerolata</name>
    <dbReference type="NCBI Taxonomy" id="393310"/>
    <lineage>
        <taxon>Bacteria</taxon>
        <taxon>Pseudomonadati</taxon>
        <taxon>Pseudomonadota</taxon>
        <taxon>Alphaproteobacteria</taxon>
        <taxon>Rhodospirillales</taxon>
        <taxon>Azospirillaceae</taxon>
        <taxon>Skermanella</taxon>
    </lineage>
</organism>
<dbReference type="GO" id="GO:0046872">
    <property type="term" value="F:metal ion binding"/>
    <property type="evidence" value="ECO:0007669"/>
    <property type="project" value="UniProtKB-KW"/>
</dbReference>
<feature type="binding site" description="covalent" evidence="16">
    <location>
        <position position="189"/>
    </location>
    <ligand>
        <name>heme c</name>
        <dbReference type="ChEBI" id="CHEBI:61717"/>
        <label>2</label>
    </ligand>
</feature>
<dbReference type="EMBL" id="BJYZ01000028">
    <property type="protein sequence ID" value="GEO41439.1"/>
    <property type="molecule type" value="Genomic_DNA"/>
</dbReference>
<dbReference type="NCBIfam" id="TIGR04484">
    <property type="entry name" value="thiosulf_SoxA"/>
    <property type="match status" value="1"/>
</dbReference>
<keyword evidence="7" id="KW-0732">Signal</keyword>
<proteinExistence type="inferred from homology"/>
<reference evidence="19 20" key="1">
    <citation type="submission" date="2019-07" db="EMBL/GenBank/DDBJ databases">
        <title>Whole genome shotgun sequence of Skermanella aerolata NBRC 106429.</title>
        <authorList>
            <person name="Hosoyama A."/>
            <person name="Uohara A."/>
            <person name="Ohji S."/>
            <person name="Ichikawa N."/>
        </authorList>
    </citation>
    <scope>NUCLEOTIDE SEQUENCE [LARGE SCALE GENOMIC DNA]</scope>
    <source>
        <strain evidence="19 20">NBRC 106429</strain>
    </source>
</reference>
<keyword evidence="9 14" id="KW-0249">Electron transport</keyword>
<keyword evidence="4 14" id="KW-0349">Heme</keyword>
<dbReference type="PROSITE" id="PS51007">
    <property type="entry name" value="CYTC"/>
    <property type="match status" value="1"/>
</dbReference>
<keyword evidence="10 14" id="KW-0408">Iron</keyword>
<evidence type="ECO:0000256" key="10">
    <source>
        <dbReference type="ARBA" id="ARBA00023004"/>
    </source>
</evidence>
<evidence type="ECO:0000256" key="16">
    <source>
        <dbReference type="PIRSR" id="PIRSR038455-2"/>
    </source>
</evidence>
<evidence type="ECO:0000256" key="7">
    <source>
        <dbReference type="ARBA" id="ARBA00022729"/>
    </source>
</evidence>
<keyword evidence="6 14" id="KW-0479">Metal-binding</keyword>
<feature type="binding site" description="axial binding residue" evidence="17">
    <location>
        <position position="123"/>
    </location>
    <ligand>
        <name>heme c</name>
        <dbReference type="ChEBI" id="CHEBI:61717"/>
        <label>1</label>
    </ligand>
    <ligandPart>
        <name>Fe</name>
        <dbReference type="ChEBI" id="CHEBI:18248"/>
    </ligandPart>
</feature>
<dbReference type="GO" id="GO:0016740">
    <property type="term" value="F:transferase activity"/>
    <property type="evidence" value="ECO:0007669"/>
    <property type="project" value="UniProtKB-KW"/>
</dbReference>
<dbReference type="EC" id="2.8.5.2" evidence="14"/>
<dbReference type="GO" id="GO:0016669">
    <property type="term" value="F:oxidoreductase activity, acting on a sulfur group of donors, cytochrome as acceptor"/>
    <property type="evidence" value="ECO:0007669"/>
    <property type="project" value="InterPro"/>
</dbReference>
<feature type="domain" description="Cytochrome c" evidence="18">
    <location>
        <begin position="166"/>
        <end position="258"/>
    </location>
</feature>
<comment type="catalytic activity">
    <reaction evidence="12 14">
        <text>L-cysteinyl-[SoxY protein] + thiosulfate + 2 Fe(III)-[cytochrome c] = S-sulfosulfanyl-L-cysteinyl-[SoxY protein] + 2 Fe(II)-[cytochrome c] + 2 H(+)</text>
        <dbReference type="Rhea" id="RHEA:56720"/>
        <dbReference type="Rhea" id="RHEA-COMP:10350"/>
        <dbReference type="Rhea" id="RHEA-COMP:14328"/>
        <dbReference type="Rhea" id="RHEA-COMP:14399"/>
        <dbReference type="Rhea" id="RHEA-COMP:14691"/>
        <dbReference type="ChEBI" id="CHEBI:15378"/>
        <dbReference type="ChEBI" id="CHEBI:29033"/>
        <dbReference type="ChEBI" id="CHEBI:29034"/>
        <dbReference type="ChEBI" id="CHEBI:29950"/>
        <dbReference type="ChEBI" id="CHEBI:33542"/>
        <dbReference type="ChEBI" id="CHEBI:139321"/>
        <dbReference type="EC" id="2.8.5.2"/>
    </reaction>
</comment>
<dbReference type="GO" id="GO:0009055">
    <property type="term" value="F:electron transfer activity"/>
    <property type="evidence" value="ECO:0007669"/>
    <property type="project" value="InterPro"/>
</dbReference>
<feature type="binding site" description="covalent" evidence="16">
    <location>
        <position position="186"/>
    </location>
    <ligand>
        <name>heme c</name>
        <dbReference type="ChEBI" id="CHEBI:61717"/>
        <label>2</label>
    </ligand>
</feature>
<evidence type="ECO:0000259" key="18">
    <source>
        <dbReference type="PROSITE" id="PS51007"/>
    </source>
</evidence>
<dbReference type="OrthoDB" id="7916986at2"/>
<dbReference type="GO" id="GO:0070069">
    <property type="term" value="C:cytochrome complex"/>
    <property type="evidence" value="ECO:0007669"/>
    <property type="project" value="InterPro"/>
</dbReference>
<evidence type="ECO:0000256" key="6">
    <source>
        <dbReference type="ARBA" id="ARBA00022723"/>
    </source>
</evidence>
<evidence type="ECO:0000256" key="2">
    <source>
        <dbReference type="ARBA" id="ARBA00011530"/>
    </source>
</evidence>
<evidence type="ECO:0000313" key="19">
    <source>
        <dbReference type="EMBL" id="GEO41439.1"/>
    </source>
</evidence>
<dbReference type="GO" id="GO:0042597">
    <property type="term" value="C:periplasmic space"/>
    <property type="evidence" value="ECO:0007669"/>
    <property type="project" value="UniProtKB-SubCell"/>
</dbReference>
<comment type="caution">
    <text evidence="19">The sequence shown here is derived from an EMBL/GenBank/DDBJ whole genome shotgun (WGS) entry which is preliminary data.</text>
</comment>
<comment type="catalytic activity">
    <reaction evidence="13 14">
        <text>S-sulfanyl-L-cysteinyl-[SoxY protein] + thiosulfate + 2 Fe(III)-[cytochrome c] = S-(2-sulfodisulfanyl)-L-cysteinyl-[SoxY protein] + 2 Fe(II)-[cytochrome c] + 2 H(+)</text>
        <dbReference type="Rhea" id="RHEA:51224"/>
        <dbReference type="Rhea" id="RHEA-COMP:10350"/>
        <dbReference type="Rhea" id="RHEA-COMP:14399"/>
        <dbReference type="Rhea" id="RHEA-COMP:14689"/>
        <dbReference type="Rhea" id="RHEA-COMP:14690"/>
        <dbReference type="ChEBI" id="CHEBI:15378"/>
        <dbReference type="ChEBI" id="CHEBI:29033"/>
        <dbReference type="ChEBI" id="CHEBI:29034"/>
        <dbReference type="ChEBI" id="CHEBI:33542"/>
        <dbReference type="ChEBI" id="CHEBI:61963"/>
        <dbReference type="ChEBI" id="CHEBI:140664"/>
        <dbReference type="EC" id="2.8.5.2"/>
    </reaction>
</comment>
<evidence type="ECO:0000256" key="17">
    <source>
        <dbReference type="PIRSR" id="PIRSR038455-3"/>
    </source>
</evidence>
<dbReference type="GO" id="GO:0019417">
    <property type="term" value="P:sulfur oxidation"/>
    <property type="evidence" value="ECO:0007669"/>
    <property type="project" value="InterPro"/>
</dbReference>
<dbReference type="GO" id="GO:0020037">
    <property type="term" value="F:heme binding"/>
    <property type="evidence" value="ECO:0007669"/>
    <property type="project" value="InterPro"/>
</dbReference>
<protein>
    <recommendedName>
        <fullName evidence="14">SoxAX cytochrome complex subunit A</fullName>
        <ecNumber evidence="14">2.8.5.2</ecNumber>
    </recommendedName>
    <alternativeName>
        <fullName evidence="14">Protein SoxA</fullName>
    </alternativeName>
    <alternativeName>
        <fullName evidence="14">Sulfur oxidizing protein A</fullName>
    </alternativeName>
    <alternativeName>
        <fullName evidence="14">Thiosulfate-oxidizing multienzyme system protein SoxA</fullName>
    </alternativeName>
</protein>
<keyword evidence="8 14" id="KW-0574">Periplasm</keyword>